<proteinExistence type="predicted"/>
<dbReference type="EMBL" id="CAEZXR010000055">
    <property type="protein sequence ID" value="CAB4695460.1"/>
    <property type="molecule type" value="Genomic_DNA"/>
</dbReference>
<evidence type="ECO:0000256" key="1">
    <source>
        <dbReference type="SAM" id="MobiDB-lite"/>
    </source>
</evidence>
<gene>
    <name evidence="2" type="ORF">UFOPK2579_00652</name>
</gene>
<dbReference type="AlphaFoldDB" id="A0A6J6P7S4"/>
<evidence type="ECO:0000313" key="2">
    <source>
        <dbReference type="EMBL" id="CAB4695460.1"/>
    </source>
</evidence>
<reference evidence="2" key="1">
    <citation type="submission" date="2020-05" db="EMBL/GenBank/DDBJ databases">
        <authorList>
            <person name="Chiriac C."/>
            <person name="Salcher M."/>
            <person name="Ghai R."/>
            <person name="Kavagutti S V."/>
        </authorList>
    </citation>
    <scope>NUCLEOTIDE SEQUENCE</scope>
</reference>
<name>A0A6J6P7S4_9ZZZZ</name>
<accession>A0A6J6P7S4</accession>
<organism evidence="2">
    <name type="scientific">freshwater metagenome</name>
    <dbReference type="NCBI Taxonomy" id="449393"/>
    <lineage>
        <taxon>unclassified sequences</taxon>
        <taxon>metagenomes</taxon>
        <taxon>ecological metagenomes</taxon>
    </lineage>
</organism>
<feature type="region of interest" description="Disordered" evidence="1">
    <location>
        <begin position="33"/>
        <end position="56"/>
    </location>
</feature>
<sequence>MNPCDSIAFNNVPVCIRFRLVFPSSTTTPSAIASSIEATTNRTPNRSTHRSRVTVTSSKSRPVSICRIGNGIFAGKNAFSANRNITIESLPPENINTGFSNSAATSRKIWIDSASS</sequence>
<protein>
    <submittedName>
        <fullName evidence="2">Unannotated protein</fullName>
    </submittedName>
</protein>